<dbReference type="RefSeq" id="WP_225239071.1">
    <property type="nucleotide sequence ID" value="NZ_JAHYBX010000004.1"/>
</dbReference>
<feature type="signal peptide" evidence="2">
    <location>
        <begin position="1"/>
        <end position="27"/>
    </location>
</feature>
<keyword evidence="2" id="KW-0732">Signal</keyword>
<dbReference type="Pfam" id="PF00326">
    <property type="entry name" value="Peptidase_S9"/>
    <property type="match status" value="1"/>
</dbReference>
<evidence type="ECO:0000256" key="2">
    <source>
        <dbReference type="SAM" id="SignalP"/>
    </source>
</evidence>
<sequence>MHKLPHLYARLLCVLALGAPFAAPLHAEPAPPPATAFFSRALLADAELSPSGRYLAALSGAAGGRDKLMVVDLQENKAQLVAGYDNIDIHQFEWVNDNRLLFNVRDKGASMGGGNSRAGLFAVNRDGTGLRQLASRRAKGAEETRDMLPHHTYLLRQRGAQDSDEVYVVNLDYTYADRQQNAELLRLNTVTGKTRSVPRPGRVDSWLLDHAGEPRLATYSSGTRTSIHYLDPASGKWRALAEYDTQAGDRNAILPLGFGPDGKLYVRSNAGKDTTALYTLDLATGKLGANPVLVLPGYDFSGKLVEGGGKLLGVSVETDAPAQAWFDKDMAALQQTIDALLSGGANLLSVAARPDAPWVLVQSFSDLQPPVYRLYNRATGKLKPVGNSRDGIDPAAMGRQEPLRYTARDGREIPAMLTLPAGGAKKNLPLVLLVHDWPYSRGNHWGWSAEQQFLATRGYAVLEPDYRGSTGYGQAHFQAGWNQWGLAMQDDLADAARWAIAQGIADPKRICIAGAGYGGYATLIGLAQDPGLYKCGIAWNAVTNPGLLSGRNGDFFRETLEDSKAYAIRDLVGDPGKLAAPLAQAARITQPVLLAHGNDDRYVPFYDSTRFRDALRLTNPSVEWAEYPGEDHAWQQDKTRVDFWSKVDAFLARQIGPGTVQK</sequence>
<gene>
    <name evidence="4" type="ORF">LE190_12830</name>
</gene>
<dbReference type="Proteomes" id="UP001198602">
    <property type="component" value="Unassembled WGS sequence"/>
</dbReference>
<comment type="caution">
    <text evidence="4">The sequence shown here is derived from an EMBL/GenBank/DDBJ whole genome shotgun (WGS) entry which is preliminary data.</text>
</comment>
<dbReference type="Gene3D" id="2.120.10.30">
    <property type="entry name" value="TolB, C-terminal domain"/>
    <property type="match status" value="1"/>
</dbReference>
<organism evidence="4 5">
    <name type="scientific">Massilia hydrophila</name>
    <dbReference type="NCBI Taxonomy" id="3044279"/>
    <lineage>
        <taxon>Bacteria</taxon>
        <taxon>Pseudomonadati</taxon>
        <taxon>Pseudomonadota</taxon>
        <taxon>Betaproteobacteria</taxon>
        <taxon>Burkholderiales</taxon>
        <taxon>Oxalobacteraceae</taxon>
        <taxon>Telluria group</taxon>
        <taxon>Massilia</taxon>
    </lineage>
</organism>
<dbReference type="SUPFAM" id="SSF53474">
    <property type="entry name" value="alpha/beta-Hydrolases"/>
    <property type="match status" value="1"/>
</dbReference>
<dbReference type="InterPro" id="IPR011042">
    <property type="entry name" value="6-blade_b-propeller_TolB-like"/>
</dbReference>
<protein>
    <submittedName>
        <fullName evidence="4">Prolyl oligopeptidase family serine peptidase</fullName>
    </submittedName>
</protein>
<evidence type="ECO:0000313" key="4">
    <source>
        <dbReference type="EMBL" id="MCA1856805.1"/>
    </source>
</evidence>
<dbReference type="InterPro" id="IPR029058">
    <property type="entry name" value="AB_hydrolase_fold"/>
</dbReference>
<dbReference type="Gene3D" id="3.40.50.1820">
    <property type="entry name" value="alpha/beta hydrolase"/>
    <property type="match status" value="1"/>
</dbReference>
<feature type="domain" description="Peptidase S9 prolyl oligopeptidase catalytic" evidence="3">
    <location>
        <begin position="447"/>
        <end position="656"/>
    </location>
</feature>
<evidence type="ECO:0000313" key="5">
    <source>
        <dbReference type="Proteomes" id="UP001198602"/>
    </source>
</evidence>
<keyword evidence="1" id="KW-0378">Hydrolase</keyword>
<proteinExistence type="predicted"/>
<feature type="chain" id="PRO_5047213422" evidence="2">
    <location>
        <begin position="28"/>
        <end position="662"/>
    </location>
</feature>
<reference evidence="4 5" key="1">
    <citation type="submission" date="2021-07" db="EMBL/GenBank/DDBJ databases">
        <title>Characterization of Violacein-producing bacteria and related species.</title>
        <authorList>
            <person name="Wilson H.S."/>
            <person name="De Leon M.E."/>
        </authorList>
    </citation>
    <scope>NUCLEOTIDE SEQUENCE [LARGE SCALE GENOMIC DNA]</scope>
    <source>
        <strain evidence="4 5">HSC-2F05</strain>
    </source>
</reference>
<evidence type="ECO:0000256" key="1">
    <source>
        <dbReference type="ARBA" id="ARBA00022801"/>
    </source>
</evidence>
<dbReference type="PANTHER" id="PTHR42776:SF27">
    <property type="entry name" value="DIPEPTIDYL PEPTIDASE FAMILY MEMBER 6"/>
    <property type="match status" value="1"/>
</dbReference>
<dbReference type="PANTHER" id="PTHR42776">
    <property type="entry name" value="SERINE PEPTIDASE S9 FAMILY MEMBER"/>
    <property type="match status" value="1"/>
</dbReference>
<keyword evidence="5" id="KW-1185">Reference proteome</keyword>
<evidence type="ECO:0000259" key="3">
    <source>
        <dbReference type="Pfam" id="PF00326"/>
    </source>
</evidence>
<name>A0ABS7YEM0_9BURK</name>
<dbReference type="EMBL" id="JAHYBX010000004">
    <property type="protein sequence ID" value="MCA1856805.1"/>
    <property type="molecule type" value="Genomic_DNA"/>
</dbReference>
<dbReference type="InterPro" id="IPR001375">
    <property type="entry name" value="Peptidase_S9_cat"/>
</dbReference>
<dbReference type="SUPFAM" id="SSF82171">
    <property type="entry name" value="DPP6 N-terminal domain-like"/>
    <property type="match status" value="1"/>
</dbReference>
<accession>A0ABS7YEM0</accession>